<dbReference type="Pfam" id="PF08031">
    <property type="entry name" value="BBE"/>
    <property type="match status" value="1"/>
</dbReference>
<accession>A0A8H4QF88</accession>
<gene>
    <name evidence="2" type="ORF">D9613_010481</name>
</gene>
<keyword evidence="3" id="KW-1185">Reference proteome</keyword>
<organism evidence="2 3">
    <name type="scientific">Agrocybe pediades</name>
    <dbReference type="NCBI Taxonomy" id="84607"/>
    <lineage>
        <taxon>Eukaryota</taxon>
        <taxon>Fungi</taxon>
        <taxon>Dikarya</taxon>
        <taxon>Basidiomycota</taxon>
        <taxon>Agaricomycotina</taxon>
        <taxon>Agaricomycetes</taxon>
        <taxon>Agaricomycetidae</taxon>
        <taxon>Agaricales</taxon>
        <taxon>Agaricineae</taxon>
        <taxon>Strophariaceae</taxon>
        <taxon>Agrocybe</taxon>
    </lineage>
</organism>
<comment type="caution">
    <text evidence="2">The sequence shown here is derived from an EMBL/GenBank/DDBJ whole genome shotgun (WGS) entry which is preliminary data.</text>
</comment>
<proteinExistence type="predicted"/>
<evidence type="ECO:0000259" key="1">
    <source>
        <dbReference type="Pfam" id="PF08031"/>
    </source>
</evidence>
<evidence type="ECO:0000313" key="2">
    <source>
        <dbReference type="EMBL" id="KAF4610040.1"/>
    </source>
</evidence>
<sequence>MHENWSITLKCGVYTMIPPLRQSQRKGPQLLLGRNYPRLQVIQKKYDPENVFTKWFPVTPAWVLAWSIPYMYFPRTISALQSGDGLCGYGHVSCSMAELEQHEVTLYHELKRRCMVDT</sequence>
<dbReference type="GO" id="GO:0050660">
    <property type="term" value="F:flavin adenine dinucleotide binding"/>
    <property type="evidence" value="ECO:0007669"/>
    <property type="project" value="InterPro"/>
</dbReference>
<dbReference type="Proteomes" id="UP000521872">
    <property type="component" value="Unassembled WGS sequence"/>
</dbReference>
<evidence type="ECO:0000313" key="3">
    <source>
        <dbReference type="Proteomes" id="UP000521872"/>
    </source>
</evidence>
<dbReference type="EMBL" id="JAACJL010000059">
    <property type="protein sequence ID" value="KAF4610040.1"/>
    <property type="molecule type" value="Genomic_DNA"/>
</dbReference>
<dbReference type="AlphaFoldDB" id="A0A8H4QF88"/>
<feature type="domain" description="Berberine/berberine-like" evidence="1">
    <location>
        <begin position="33"/>
        <end position="53"/>
    </location>
</feature>
<dbReference type="InterPro" id="IPR012951">
    <property type="entry name" value="BBE"/>
</dbReference>
<name>A0A8H4QF88_9AGAR</name>
<protein>
    <recommendedName>
        <fullName evidence="1">Berberine/berberine-like domain-containing protein</fullName>
    </recommendedName>
</protein>
<dbReference type="GO" id="GO:0016491">
    <property type="term" value="F:oxidoreductase activity"/>
    <property type="evidence" value="ECO:0007669"/>
    <property type="project" value="InterPro"/>
</dbReference>
<reference evidence="2 3" key="1">
    <citation type="submission" date="2019-12" db="EMBL/GenBank/DDBJ databases">
        <authorList>
            <person name="Floudas D."/>
            <person name="Bentzer J."/>
            <person name="Ahren D."/>
            <person name="Johansson T."/>
            <person name="Persson P."/>
            <person name="Tunlid A."/>
        </authorList>
    </citation>
    <scope>NUCLEOTIDE SEQUENCE [LARGE SCALE GENOMIC DNA]</scope>
    <source>
        <strain evidence="2 3">CBS 102.39</strain>
    </source>
</reference>